<evidence type="ECO:0000256" key="2">
    <source>
        <dbReference type="SAM" id="SignalP"/>
    </source>
</evidence>
<protein>
    <submittedName>
        <fullName evidence="4">ABC transporter substrate-binding protein</fullName>
    </submittedName>
</protein>
<comment type="similarity">
    <text evidence="1">Belongs to the bacterial solute-binding protein 8 family.</text>
</comment>
<evidence type="ECO:0000256" key="1">
    <source>
        <dbReference type="ARBA" id="ARBA00008814"/>
    </source>
</evidence>
<dbReference type="InterPro" id="IPR002491">
    <property type="entry name" value="ABC_transptr_periplasmic_BD"/>
</dbReference>
<feature type="domain" description="Fe/B12 periplasmic-binding" evidence="3">
    <location>
        <begin position="53"/>
        <end position="315"/>
    </location>
</feature>
<dbReference type="InterPro" id="IPR050902">
    <property type="entry name" value="ABC_Transporter_SBP"/>
</dbReference>
<comment type="caution">
    <text evidence="4">The sequence shown here is derived from an EMBL/GenBank/DDBJ whole genome shotgun (WGS) entry which is preliminary data.</text>
</comment>
<evidence type="ECO:0000313" key="4">
    <source>
        <dbReference type="EMBL" id="HIR54697.1"/>
    </source>
</evidence>
<feature type="signal peptide" evidence="2">
    <location>
        <begin position="1"/>
        <end position="18"/>
    </location>
</feature>
<sequence>MKKLISTLLAACVLLSLAACGAAGTSPQADGTETYVFTDDLGREVTAPAHPERVAAMIGSFADVWCLAGGRDSLVAAADDAWTSFDLGLGADVTNLGAVKEPGLEALIASEPDLILASCNTAANLELLDTFEAAGLCVAYFDVQTLDDYLNMLGICTTLTGCEENYELNGSAVRAQADAAIARQTGEAPTVLCIRATGVSCKVKGSRDFVLGEMLADLGCVNIADSEESLLEDLSLEAIIAAEPDYIFAVLQGSDPTDAMETLEQTLLQNPAWSELRAVREGRFYTLEHELYNLKPNARWGEAYEKLADILYPDAD</sequence>
<dbReference type="Pfam" id="PF01497">
    <property type="entry name" value="Peripla_BP_2"/>
    <property type="match status" value="1"/>
</dbReference>
<feature type="chain" id="PRO_5039367937" evidence="2">
    <location>
        <begin position="19"/>
        <end position="316"/>
    </location>
</feature>
<evidence type="ECO:0000259" key="3">
    <source>
        <dbReference type="PROSITE" id="PS50983"/>
    </source>
</evidence>
<dbReference type="PROSITE" id="PS50983">
    <property type="entry name" value="FE_B12_PBP"/>
    <property type="match status" value="1"/>
</dbReference>
<dbReference type="SUPFAM" id="SSF53807">
    <property type="entry name" value="Helical backbone' metal receptor"/>
    <property type="match status" value="1"/>
</dbReference>
<evidence type="ECO:0000313" key="5">
    <source>
        <dbReference type="Proteomes" id="UP000824238"/>
    </source>
</evidence>
<dbReference type="Gene3D" id="3.40.50.1980">
    <property type="entry name" value="Nitrogenase molybdenum iron protein domain"/>
    <property type="match status" value="2"/>
</dbReference>
<dbReference type="GO" id="GO:0071281">
    <property type="term" value="P:cellular response to iron ion"/>
    <property type="evidence" value="ECO:0007669"/>
    <property type="project" value="TreeGrafter"/>
</dbReference>
<keyword evidence="2" id="KW-0732">Signal</keyword>
<accession>A0A9D1IYU4</accession>
<dbReference type="AlphaFoldDB" id="A0A9D1IYU4"/>
<reference evidence="4" key="2">
    <citation type="journal article" date="2021" name="PeerJ">
        <title>Extensive microbial diversity within the chicken gut microbiome revealed by metagenomics and culture.</title>
        <authorList>
            <person name="Gilroy R."/>
            <person name="Ravi A."/>
            <person name="Getino M."/>
            <person name="Pursley I."/>
            <person name="Horton D.L."/>
            <person name="Alikhan N.F."/>
            <person name="Baker D."/>
            <person name="Gharbi K."/>
            <person name="Hall N."/>
            <person name="Watson M."/>
            <person name="Adriaenssens E.M."/>
            <person name="Foster-Nyarko E."/>
            <person name="Jarju S."/>
            <person name="Secka A."/>
            <person name="Antonio M."/>
            <person name="Oren A."/>
            <person name="Chaudhuri R.R."/>
            <person name="La Ragione R."/>
            <person name="Hildebrand F."/>
            <person name="Pallen M.J."/>
        </authorList>
    </citation>
    <scope>NUCLEOTIDE SEQUENCE</scope>
    <source>
        <strain evidence="4">ChiGjej3B3-7149</strain>
    </source>
</reference>
<dbReference type="PANTHER" id="PTHR30535:SF34">
    <property type="entry name" value="MOLYBDATE-BINDING PROTEIN MOLA"/>
    <property type="match status" value="1"/>
</dbReference>
<dbReference type="PROSITE" id="PS51257">
    <property type="entry name" value="PROKAR_LIPOPROTEIN"/>
    <property type="match status" value="1"/>
</dbReference>
<organism evidence="4 5">
    <name type="scientific">Candidatus Scatomorpha intestinigallinarum</name>
    <dbReference type="NCBI Taxonomy" id="2840923"/>
    <lineage>
        <taxon>Bacteria</taxon>
        <taxon>Bacillati</taxon>
        <taxon>Bacillota</taxon>
        <taxon>Clostridia</taxon>
        <taxon>Eubacteriales</taxon>
        <taxon>Candidatus Scatomorpha</taxon>
    </lineage>
</organism>
<dbReference type="PANTHER" id="PTHR30535">
    <property type="entry name" value="VITAMIN B12-BINDING PROTEIN"/>
    <property type="match status" value="1"/>
</dbReference>
<reference evidence="4" key="1">
    <citation type="submission" date="2020-10" db="EMBL/GenBank/DDBJ databases">
        <authorList>
            <person name="Gilroy R."/>
        </authorList>
    </citation>
    <scope>NUCLEOTIDE SEQUENCE</scope>
    <source>
        <strain evidence="4">ChiGjej3B3-7149</strain>
    </source>
</reference>
<gene>
    <name evidence="4" type="ORF">IAD36_03725</name>
</gene>
<proteinExistence type="inferred from homology"/>
<name>A0A9D1IYU4_9FIRM</name>
<dbReference type="EMBL" id="DVHH01000093">
    <property type="protein sequence ID" value="HIR54697.1"/>
    <property type="molecule type" value="Genomic_DNA"/>
</dbReference>
<dbReference type="Proteomes" id="UP000824238">
    <property type="component" value="Unassembled WGS sequence"/>
</dbReference>